<dbReference type="Proteomes" id="UP001327560">
    <property type="component" value="Chromosome 7"/>
</dbReference>
<keyword evidence="2 4" id="KW-0863">Zinc-finger</keyword>
<dbReference type="Gene3D" id="3.30.40.10">
    <property type="entry name" value="Zinc/RING finger domain, C3HC4 (zinc finger)"/>
    <property type="match status" value="1"/>
</dbReference>
<dbReference type="SMART" id="SM00249">
    <property type="entry name" value="PHD"/>
    <property type="match status" value="1"/>
</dbReference>
<sequence length="439" mass="48924">MDVSIVNATCLSLEDHKDGYVYKRRKLSGNSVALLPEENMAAKGTVGSQSCIISEEYLLEVQKAVTERATVGILTADDESVPNGIYSIGESEVPNNTSNGKSSKSVLQHCYNSNGRCSSSKSNSEHTPTFLDIETDDAGECSSSDVLELAGEFSSARELCIHVLRSHGLLGKPCRSGTCAVLEISCDNINKFSEKCKTCGLLDDPLRMLICDHCDEAYHPSCYKPRVRKNQVKKIPTGEWYCRACFKKKPKPQYNELPVSASDQPTRRKYSISSMLTDMKPYTTGARIGKDFQVQVPEWSGPVSNEDNYFEHPHEMDSTASLYLNGWNGKKPQKSCSTGNWVQCREVLISDASEEIICGKWRRVPLFVVQSEDWDCSCSVLWDPIHADCAVPQELETEEVFKQLKFLNSITLELLGRFGFHSPEYTPGTITVVDELKMC</sequence>
<dbReference type="PROSITE" id="PS01359">
    <property type="entry name" value="ZF_PHD_1"/>
    <property type="match status" value="1"/>
</dbReference>
<dbReference type="InterPro" id="IPR001965">
    <property type="entry name" value="Znf_PHD"/>
</dbReference>
<dbReference type="InterPro" id="IPR019786">
    <property type="entry name" value="Zinc_finger_PHD-type_CS"/>
</dbReference>
<proteinExistence type="predicted"/>
<feature type="domain" description="CW-type" evidence="6">
    <location>
        <begin position="335"/>
        <end position="397"/>
    </location>
</feature>
<evidence type="ECO:0000256" key="1">
    <source>
        <dbReference type="ARBA" id="ARBA00022723"/>
    </source>
</evidence>
<reference evidence="7 8" key="1">
    <citation type="submission" date="2023-10" db="EMBL/GenBank/DDBJ databases">
        <title>Chromosome-scale genome assembly provides insights into flower coloration mechanisms of Canna indica.</title>
        <authorList>
            <person name="Li C."/>
        </authorList>
    </citation>
    <scope>NUCLEOTIDE SEQUENCE [LARGE SCALE GENOMIC DNA]</scope>
    <source>
        <tissue evidence="7">Flower</tissue>
    </source>
</reference>
<evidence type="ECO:0000259" key="6">
    <source>
        <dbReference type="PROSITE" id="PS51050"/>
    </source>
</evidence>
<dbReference type="GO" id="GO:0008270">
    <property type="term" value="F:zinc ion binding"/>
    <property type="evidence" value="ECO:0007669"/>
    <property type="project" value="UniProtKB-KW"/>
</dbReference>
<evidence type="ECO:0000313" key="8">
    <source>
        <dbReference type="Proteomes" id="UP001327560"/>
    </source>
</evidence>
<name>A0AAQ3KRH4_9LILI</name>
<feature type="domain" description="PHD-type" evidence="5">
    <location>
        <begin position="193"/>
        <end position="248"/>
    </location>
</feature>
<evidence type="ECO:0000256" key="4">
    <source>
        <dbReference type="PROSITE-ProRule" id="PRU00146"/>
    </source>
</evidence>
<dbReference type="Pfam" id="PF00628">
    <property type="entry name" value="PHD"/>
    <property type="match status" value="1"/>
</dbReference>
<gene>
    <name evidence="7" type="ORF">Cni_G22219</name>
</gene>
<dbReference type="InterPro" id="IPR011011">
    <property type="entry name" value="Znf_FYVE_PHD"/>
</dbReference>
<dbReference type="InterPro" id="IPR013083">
    <property type="entry name" value="Znf_RING/FYVE/PHD"/>
</dbReference>
<dbReference type="PROSITE" id="PS50016">
    <property type="entry name" value="ZF_PHD_2"/>
    <property type="match status" value="1"/>
</dbReference>
<evidence type="ECO:0000256" key="3">
    <source>
        <dbReference type="ARBA" id="ARBA00022833"/>
    </source>
</evidence>
<dbReference type="EMBL" id="CP136896">
    <property type="protein sequence ID" value="WOL13449.1"/>
    <property type="molecule type" value="Genomic_DNA"/>
</dbReference>
<evidence type="ECO:0000256" key="2">
    <source>
        <dbReference type="ARBA" id="ARBA00022771"/>
    </source>
</evidence>
<keyword evidence="8" id="KW-1185">Reference proteome</keyword>
<dbReference type="AlphaFoldDB" id="A0AAQ3KRH4"/>
<dbReference type="InterPro" id="IPR011124">
    <property type="entry name" value="Znf_CW"/>
</dbReference>
<protein>
    <submittedName>
        <fullName evidence="7">Uncharacterized protein</fullName>
    </submittedName>
</protein>
<keyword evidence="3" id="KW-0862">Zinc</keyword>
<evidence type="ECO:0000313" key="7">
    <source>
        <dbReference type="EMBL" id="WOL13449.1"/>
    </source>
</evidence>
<evidence type="ECO:0000259" key="5">
    <source>
        <dbReference type="PROSITE" id="PS50016"/>
    </source>
</evidence>
<dbReference type="FunFam" id="3.30.40.100:FF:000005">
    <property type="entry name" value="uncharacterized protein LOC106759733 isoform X4"/>
    <property type="match status" value="1"/>
</dbReference>
<dbReference type="InterPro" id="IPR019787">
    <property type="entry name" value="Znf_PHD-finger"/>
</dbReference>
<dbReference type="PROSITE" id="PS51050">
    <property type="entry name" value="ZF_CW"/>
    <property type="match status" value="1"/>
</dbReference>
<dbReference type="SUPFAM" id="SSF57903">
    <property type="entry name" value="FYVE/PHD zinc finger"/>
    <property type="match status" value="1"/>
</dbReference>
<dbReference type="Gene3D" id="3.30.40.100">
    <property type="match status" value="1"/>
</dbReference>
<keyword evidence="1" id="KW-0479">Metal-binding</keyword>
<accession>A0AAQ3KRH4</accession>
<organism evidence="7 8">
    <name type="scientific">Canna indica</name>
    <name type="common">Indian-shot</name>
    <dbReference type="NCBI Taxonomy" id="4628"/>
    <lineage>
        <taxon>Eukaryota</taxon>
        <taxon>Viridiplantae</taxon>
        <taxon>Streptophyta</taxon>
        <taxon>Embryophyta</taxon>
        <taxon>Tracheophyta</taxon>
        <taxon>Spermatophyta</taxon>
        <taxon>Magnoliopsida</taxon>
        <taxon>Liliopsida</taxon>
        <taxon>Zingiberales</taxon>
        <taxon>Cannaceae</taxon>
        <taxon>Canna</taxon>
    </lineage>
</organism>